<name>A0A388LTY0_CHABU</name>
<accession>A0A388LTY0</accession>
<sequence>MQRGCRGAVLGTKEGEGRGEAWCRQPRQIPMRSQETKSLSCRVSDAKGTSTESAWLQDRLRYAVLRDKEPKLLGV</sequence>
<reference evidence="1 2" key="1">
    <citation type="journal article" date="2018" name="Cell">
        <title>The Chara Genome: Secondary Complexity and Implications for Plant Terrestrialization.</title>
        <authorList>
            <person name="Nishiyama T."/>
            <person name="Sakayama H."/>
            <person name="Vries J.D."/>
            <person name="Buschmann H."/>
            <person name="Saint-Marcoux D."/>
            <person name="Ullrich K.K."/>
            <person name="Haas F.B."/>
            <person name="Vanderstraeten L."/>
            <person name="Becker D."/>
            <person name="Lang D."/>
            <person name="Vosolsobe S."/>
            <person name="Rombauts S."/>
            <person name="Wilhelmsson P.K.I."/>
            <person name="Janitza P."/>
            <person name="Kern R."/>
            <person name="Heyl A."/>
            <person name="Rumpler F."/>
            <person name="Villalobos L.I.A.C."/>
            <person name="Clay J.M."/>
            <person name="Skokan R."/>
            <person name="Toyoda A."/>
            <person name="Suzuki Y."/>
            <person name="Kagoshima H."/>
            <person name="Schijlen E."/>
            <person name="Tajeshwar N."/>
            <person name="Catarino B."/>
            <person name="Hetherington A.J."/>
            <person name="Saltykova A."/>
            <person name="Bonnot C."/>
            <person name="Breuninger H."/>
            <person name="Symeonidi A."/>
            <person name="Radhakrishnan G.V."/>
            <person name="Van Nieuwerburgh F."/>
            <person name="Deforce D."/>
            <person name="Chang C."/>
            <person name="Karol K.G."/>
            <person name="Hedrich R."/>
            <person name="Ulvskov P."/>
            <person name="Glockner G."/>
            <person name="Delwiche C.F."/>
            <person name="Petrasek J."/>
            <person name="Van de Peer Y."/>
            <person name="Friml J."/>
            <person name="Beilby M."/>
            <person name="Dolan L."/>
            <person name="Kohara Y."/>
            <person name="Sugano S."/>
            <person name="Fujiyama A."/>
            <person name="Delaux P.-M."/>
            <person name="Quint M."/>
            <person name="TheiBen G."/>
            <person name="Hagemann M."/>
            <person name="Harholt J."/>
            <person name="Dunand C."/>
            <person name="Zachgo S."/>
            <person name="Langdale J."/>
            <person name="Maumus F."/>
            <person name="Straeten D.V.D."/>
            <person name="Gould S.B."/>
            <person name="Rensing S.A."/>
        </authorList>
    </citation>
    <scope>NUCLEOTIDE SEQUENCE [LARGE SCALE GENOMIC DNA]</scope>
    <source>
        <strain evidence="1 2">S276</strain>
    </source>
</reference>
<dbReference type="Proteomes" id="UP000265515">
    <property type="component" value="Unassembled WGS sequence"/>
</dbReference>
<dbReference type="EMBL" id="BFEA01000530">
    <property type="protein sequence ID" value="GBG85693.1"/>
    <property type="molecule type" value="Genomic_DNA"/>
</dbReference>
<evidence type="ECO:0000313" key="2">
    <source>
        <dbReference type="Proteomes" id="UP000265515"/>
    </source>
</evidence>
<comment type="caution">
    <text evidence="1">The sequence shown here is derived from an EMBL/GenBank/DDBJ whole genome shotgun (WGS) entry which is preliminary data.</text>
</comment>
<gene>
    <name evidence="1" type="ORF">CBR_g40423</name>
</gene>
<proteinExistence type="predicted"/>
<keyword evidence="2" id="KW-1185">Reference proteome</keyword>
<evidence type="ECO:0000313" key="1">
    <source>
        <dbReference type="EMBL" id="GBG85693.1"/>
    </source>
</evidence>
<dbReference type="AlphaFoldDB" id="A0A388LTY0"/>
<dbReference type="Gramene" id="GBG85693">
    <property type="protein sequence ID" value="GBG85693"/>
    <property type="gene ID" value="CBR_g40423"/>
</dbReference>
<organism evidence="1 2">
    <name type="scientific">Chara braunii</name>
    <name type="common">Braun's stonewort</name>
    <dbReference type="NCBI Taxonomy" id="69332"/>
    <lineage>
        <taxon>Eukaryota</taxon>
        <taxon>Viridiplantae</taxon>
        <taxon>Streptophyta</taxon>
        <taxon>Charophyceae</taxon>
        <taxon>Charales</taxon>
        <taxon>Characeae</taxon>
        <taxon>Chara</taxon>
    </lineage>
</organism>
<protein>
    <submittedName>
        <fullName evidence="1">Uncharacterized protein</fullName>
    </submittedName>
</protein>